<feature type="binding site" evidence="5">
    <location>
        <position position="188"/>
    </location>
    <ligand>
        <name>substrate</name>
    </ligand>
</feature>
<dbReference type="Pfam" id="PF01702">
    <property type="entry name" value="TGT"/>
    <property type="match status" value="1"/>
</dbReference>
<dbReference type="NCBIfam" id="TIGR00449">
    <property type="entry name" value="tgt_general"/>
    <property type="match status" value="1"/>
</dbReference>
<keyword evidence="5" id="KW-0479">Metal-binding</keyword>
<keyword evidence="2 5" id="KW-0808">Transferase</keyword>
<evidence type="ECO:0000256" key="4">
    <source>
        <dbReference type="ARBA" id="ARBA00022785"/>
    </source>
</evidence>
<comment type="subunit">
    <text evidence="5">Homodimer. Within each dimer, one monomer is responsible for RNA recognition and catalysis, while the other monomer binds to the replacement base PreQ1.</text>
</comment>
<comment type="similarity">
    <text evidence="5">Belongs to the queuine tRNA-ribosyltransferase family.</text>
</comment>
<reference evidence="7 8" key="1">
    <citation type="submission" date="2018-07" db="EMBL/GenBank/DDBJ databases">
        <title>High-quality-draft genome sequence of Gaiella occulta.</title>
        <authorList>
            <person name="Severino R."/>
            <person name="Froufe H.J.C."/>
            <person name="Rainey F.A."/>
            <person name="Barroso C."/>
            <person name="Albuquerque L."/>
            <person name="Lobo-Da-Cunha A."/>
            <person name="Da Costa M.S."/>
            <person name="Egas C."/>
        </authorList>
    </citation>
    <scope>NUCLEOTIDE SEQUENCE [LARGE SCALE GENOMIC DNA]</scope>
    <source>
        <strain evidence="7 8">F2-233</strain>
    </source>
</reference>
<keyword evidence="8" id="KW-1185">Reference proteome</keyword>
<feature type="binding site" evidence="5">
    <location>
        <position position="146"/>
    </location>
    <ligand>
        <name>substrate</name>
    </ligand>
</feature>
<comment type="function">
    <text evidence="5">Catalyzes the base-exchange of a guanine (G) residue with the queuine precursor 7-aminomethyl-7-deazaguanine (PreQ1) at position 34 (anticodon wobble position) in tRNAs with GU(N) anticodons (tRNA-Asp, -Asn, -His and -Tyr). Catalysis occurs through a double-displacement mechanism. The nucleophile active site attacks the C1' of nucleotide 34 to detach the guanine base from the RNA, forming a covalent enzyme-RNA intermediate. The proton acceptor active site deprotonates the incoming PreQ1, allowing a nucleophilic attack on the C1' of the ribose to form the product. After dissociation, two additional enzymatic reactions on the tRNA convert PreQ1 to queuine (Q), resulting in the hypermodified nucleoside queuosine (7-(((4,5-cis-dihydroxy-2-cyclopenten-1-yl)amino)methyl)-7-deazaguanosine).</text>
</comment>
<feature type="domain" description="tRNA-guanine(15) transglycosylase-like" evidence="6">
    <location>
        <begin position="13"/>
        <end position="365"/>
    </location>
</feature>
<dbReference type="EMBL" id="QQZY01000002">
    <property type="protein sequence ID" value="RDI74978.1"/>
    <property type="molecule type" value="Genomic_DNA"/>
</dbReference>
<dbReference type="GO" id="GO:0046872">
    <property type="term" value="F:metal ion binding"/>
    <property type="evidence" value="ECO:0007669"/>
    <property type="project" value="UniProtKB-KW"/>
</dbReference>
<dbReference type="InterPro" id="IPR036511">
    <property type="entry name" value="TGT-like_sf"/>
</dbReference>
<feature type="active site" description="Nucleophile" evidence="5">
    <location>
        <position position="265"/>
    </location>
</feature>
<comment type="catalytic activity">
    <reaction evidence="5">
        <text>7-aminomethyl-7-carbaguanine + guanosine(34) in tRNA = 7-aminomethyl-7-carbaguanosine(34) in tRNA + guanine</text>
        <dbReference type="Rhea" id="RHEA:24104"/>
        <dbReference type="Rhea" id="RHEA-COMP:10341"/>
        <dbReference type="Rhea" id="RHEA-COMP:10342"/>
        <dbReference type="ChEBI" id="CHEBI:16235"/>
        <dbReference type="ChEBI" id="CHEBI:58703"/>
        <dbReference type="ChEBI" id="CHEBI:74269"/>
        <dbReference type="ChEBI" id="CHEBI:82833"/>
        <dbReference type="EC" id="2.4.2.29"/>
    </reaction>
</comment>
<dbReference type="RefSeq" id="WP_114795239.1">
    <property type="nucleotide sequence ID" value="NZ_QQZY01000002.1"/>
</dbReference>
<evidence type="ECO:0000256" key="2">
    <source>
        <dbReference type="ARBA" id="ARBA00022679"/>
    </source>
</evidence>
<dbReference type="InterPro" id="IPR002616">
    <property type="entry name" value="tRNA_ribo_trans-like"/>
</dbReference>
<keyword evidence="5" id="KW-0862">Zinc</keyword>
<dbReference type="NCBIfam" id="TIGR00430">
    <property type="entry name" value="Q_tRNA_tgt"/>
    <property type="match status" value="1"/>
</dbReference>
<dbReference type="Proteomes" id="UP000254134">
    <property type="component" value="Unassembled WGS sequence"/>
</dbReference>
<organism evidence="7 8">
    <name type="scientific">Gaiella occulta</name>
    <dbReference type="NCBI Taxonomy" id="1002870"/>
    <lineage>
        <taxon>Bacteria</taxon>
        <taxon>Bacillati</taxon>
        <taxon>Actinomycetota</taxon>
        <taxon>Thermoleophilia</taxon>
        <taxon>Gaiellales</taxon>
        <taxon>Gaiellaceae</taxon>
        <taxon>Gaiella</taxon>
    </lineage>
</organism>
<name>A0A7M2YYM3_9ACTN</name>
<sequence length="377" mass="40790">MTTAFTLAATDGAARAGTVHTAHGQFETPAFMPVGTKATVKLLHPDEVRALGAQVILGNAYHLHFRPGEDVIEDLGGLHAFSGWDGPILTDSGGFQIFSLRDTLLAVDDDGVTFRSVYDGAPERLTPEDVCEIQRRLGSDIAMCLDICSPARAPRAELEEAARRTLRWAERQVDAPRAPGQLRFGIAQGGIDPELRRRSIEDVVALGFDGNALGGLAVGESREEMLETVAWSAPLLPADRPRYFMGLGDTDGILGVVAAGIDMFDCVLPTRTARTGSALTASGRINLRNARFARDPRPLEEGCDCPACARFSRAYIRHLVNQQEALGLRLLSLHNLTFVHRLTAGARAAITRGEFAVYRAAALERLAAGPQEDPWDR</sequence>
<feature type="binding site" evidence="5">
    <location>
        <position position="308"/>
    </location>
    <ligand>
        <name>Zn(2+)</name>
        <dbReference type="ChEBI" id="CHEBI:29105"/>
    </ligand>
</feature>
<feature type="binding site" evidence="5">
    <location>
        <begin position="91"/>
        <end position="95"/>
    </location>
    <ligand>
        <name>substrate</name>
    </ligand>
</feature>
<feature type="binding site" evidence="5">
    <location>
        <position position="215"/>
    </location>
    <ligand>
        <name>substrate</name>
    </ligand>
</feature>
<proteinExistence type="inferred from homology"/>
<protein>
    <recommendedName>
        <fullName evidence="5">Queuine tRNA-ribosyltransferase</fullName>
        <ecNumber evidence="5">2.4.2.29</ecNumber>
    </recommendedName>
    <alternativeName>
        <fullName evidence="5">Guanine insertion enzyme</fullName>
    </alternativeName>
    <alternativeName>
        <fullName evidence="5">tRNA-guanine transglycosylase</fullName>
    </alternativeName>
</protein>
<dbReference type="InterPro" id="IPR050076">
    <property type="entry name" value="ArchSynthase1/Queuine_TRR"/>
</dbReference>
<comment type="cofactor">
    <cofactor evidence="5">
        <name>Zn(2+)</name>
        <dbReference type="ChEBI" id="CHEBI:29105"/>
    </cofactor>
    <text evidence="5">Binds 1 zinc ion per subunit.</text>
</comment>
<evidence type="ECO:0000313" key="7">
    <source>
        <dbReference type="EMBL" id="RDI74978.1"/>
    </source>
</evidence>
<feature type="active site" description="Proton acceptor" evidence="5">
    <location>
        <position position="91"/>
    </location>
</feature>
<keyword evidence="4 5" id="KW-0671">Queuosine biosynthesis</keyword>
<dbReference type="HAMAP" id="MF_00168">
    <property type="entry name" value="Q_tRNA_Tgt"/>
    <property type="match status" value="1"/>
</dbReference>
<feature type="binding site" evidence="5">
    <location>
        <position position="303"/>
    </location>
    <ligand>
        <name>Zn(2+)</name>
        <dbReference type="ChEBI" id="CHEBI:29105"/>
    </ligand>
</feature>
<comment type="caution">
    <text evidence="7">The sequence shown here is derived from an EMBL/GenBank/DDBJ whole genome shotgun (WGS) entry which is preliminary data.</text>
</comment>
<keyword evidence="1 5" id="KW-0328">Glycosyltransferase</keyword>
<dbReference type="UniPathway" id="UPA00392"/>
<keyword evidence="3 5" id="KW-0819">tRNA processing</keyword>
<dbReference type="GO" id="GO:0005829">
    <property type="term" value="C:cytosol"/>
    <property type="evidence" value="ECO:0007669"/>
    <property type="project" value="TreeGrafter"/>
</dbReference>
<dbReference type="PANTHER" id="PTHR46499:SF1">
    <property type="entry name" value="QUEUINE TRNA-RIBOSYLTRANSFERASE"/>
    <property type="match status" value="1"/>
</dbReference>
<gene>
    <name evidence="5" type="primary">tgt</name>
    <name evidence="7" type="ORF">Gocc_0776</name>
</gene>
<feature type="region of interest" description="RNA binding; important for wobble base 34 recognition" evidence="5">
    <location>
        <begin position="270"/>
        <end position="274"/>
    </location>
</feature>
<evidence type="ECO:0000256" key="1">
    <source>
        <dbReference type="ARBA" id="ARBA00022676"/>
    </source>
</evidence>
<evidence type="ECO:0000313" key="8">
    <source>
        <dbReference type="Proteomes" id="UP000254134"/>
    </source>
</evidence>
<reference evidence="8" key="2">
    <citation type="journal article" date="2019" name="MicrobiologyOpen">
        <title>High-quality draft genome sequence of Gaiella occulta isolated from a 150 meter deep mineral water borehole and comparison with the genome sequences of other deep-branching lineages of the phylum Actinobacteria.</title>
        <authorList>
            <person name="Severino R."/>
            <person name="Froufe H.J.C."/>
            <person name="Barroso C."/>
            <person name="Albuquerque L."/>
            <person name="Lobo-da-Cunha A."/>
            <person name="da Costa M.S."/>
            <person name="Egas C."/>
        </authorList>
    </citation>
    <scope>NUCLEOTIDE SEQUENCE [LARGE SCALE GENOMIC DNA]</scope>
    <source>
        <strain evidence="8">F2-233</strain>
    </source>
</reference>
<dbReference type="AlphaFoldDB" id="A0A7M2YYM3"/>
<comment type="caution">
    <text evidence="5">Lacks conserved residue(s) required for the propagation of feature annotation.</text>
</comment>
<feature type="binding site" evidence="5">
    <location>
        <position position="305"/>
    </location>
    <ligand>
        <name>Zn(2+)</name>
        <dbReference type="ChEBI" id="CHEBI:29105"/>
    </ligand>
</feature>
<dbReference type="InterPro" id="IPR004803">
    <property type="entry name" value="TGT"/>
</dbReference>
<dbReference type="PANTHER" id="PTHR46499">
    <property type="entry name" value="QUEUINE TRNA-RIBOSYLTRANSFERASE"/>
    <property type="match status" value="1"/>
</dbReference>
<feature type="binding site" evidence="5">
    <location>
        <position position="334"/>
    </location>
    <ligand>
        <name>Zn(2+)</name>
        <dbReference type="ChEBI" id="CHEBI:29105"/>
    </ligand>
</feature>
<evidence type="ECO:0000256" key="5">
    <source>
        <dbReference type="HAMAP-Rule" id="MF_00168"/>
    </source>
</evidence>
<dbReference type="Gene3D" id="3.20.20.105">
    <property type="entry name" value="Queuine tRNA-ribosyltransferase-like"/>
    <property type="match status" value="1"/>
</dbReference>
<dbReference type="GO" id="GO:0008616">
    <property type="term" value="P:tRNA queuosine(34) biosynthetic process"/>
    <property type="evidence" value="ECO:0007669"/>
    <property type="project" value="UniProtKB-UniRule"/>
</dbReference>
<comment type="pathway">
    <text evidence="5">tRNA modification; tRNA-queuosine biosynthesis.</text>
</comment>
<dbReference type="SUPFAM" id="SSF51713">
    <property type="entry name" value="tRNA-guanine transglycosylase"/>
    <property type="match status" value="1"/>
</dbReference>
<evidence type="ECO:0000256" key="3">
    <source>
        <dbReference type="ARBA" id="ARBA00022694"/>
    </source>
</evidence>
<dbReference type="GO" id="GO:0008479">
    <property type="term" value="F:tRNA-guanosine(34) queuine transglycosylase activity"/>
    <property type="evidence" value="ECO:0007669"/>
    <property type="project" value="UniProtKB-UniRule"/>
</dbReference>
<evidence type="ECO:0000259" key="6">
    <source>
        <dbReference type="Pfam" id="PF01702"/>
    </source>
</evidence>
<accession>A0A7M2YYM3</accession>
<dbReference type="EC" id="2.4.2.29" evidence="5"/>
<dbReference type="OrthoDB" id="9805417at2"/>